<reference evidence="2" key="1">
    <citation type="journal article" date="2019" name="Int. J. Syst. Evol. Microbiol.">
        <title>The Global Catalogue of Microorganisms (GCM) 10K type strain sequencing project: providing services to taxonomists for standard genome sequencing and annotation.</title>
        <authorList>
            <consortium name="The Broad Institute Genomics Platform"/>
            <consortium name="The Broad Institute Genome Sequencing Center for Infectious Disease"/>
            <person name="Wu L."/>
            <person name="Ma J."/>
        </authorList>
    </citation>
    <scope>NUCLEOTIDE SEQUENCE [LARGE SCALE GENOMIC DNA]</scope>
    <source>
        <strain evidence="2">TISTR 2466</strain>
    </source>
</reference>
<dbReference type="RefSeq" id="WP_253064697.1">
    <property type="nucleotide sequence ID" value="NZ_JAMXWM010000031.1"/>
</dbReference>
<keyword evidence="2" id="KW-1185">Reference proteome</keyword>
<dbReference type="Proteomes" id="UP001597399">
    <property type="component" value="Unassembled WGS sequence"/>
</dbReference>
<comment type="caution">
    <text evidence="1">The sequence shown here is derived from an EMBL/GenBank/DDBJ whole genome shotgun (WGS) entry which is preliminary data.</text>
</comment>
<proteinExistence type="predicted"/>
<dbReference type="EMBL" id="JBHUMQ010000034">
    <property type="protein sequence ID" value="MFD2694999.1"/>
    <property type="molecule type" value="Genomic_DNA"/>
</dbReference>
<gene>
    <name evidence="1" type="ORF">ACFSUE_15390</name>
</gene>
<accession>A0ABW5S6R1</accession>
<organism evidence="1 2">
    <name type="scientific">Sporolactobacillus shoreicorticis</name>
    <dbReference type="NCBI Taxonomy" id="1923877"/>
    <lineage>
        <taxon>Bacteria</taxon>
        <taxon>Bacillati</taxon>
        <taxon>Bacillota</taxon>
        <taxon>Bacilli</taxon>
        <taxon>Bacillales</taxon>
        <taxon>Sporolactobacillaceae</taxon>
        <taxon>Sporolactobacillus</taxon>
    </lineage>
</organism>
<evidence type="ECO:0000313" key="1">
    <source>
        <dbReference type="EMBL" id="MFD2694999.1"/>
    </source>
</evidence>
<sequence length="174" mass="19416">MGVKIKDQNKINDLLKAFDKDHKIKIGYVGSKSDQAHSGTDISIGDLAEIHEFGCKIPVSEKMRKYLASQGLFLRADTRYINIPERSFIRSGWDNAEDEVMNKLDELIGELVQTRIPINILLNMIGLEAKGKLQQYARDVSNPPNHPFTVAQKGSSNPLVDTGDLIGAMDYEVD</sequence>
<protein>
    <submittedName>
        <fullName evidence="1">Uncharacterized protein</fullName>
    </submittedName>
</protein>
<name>A0ABW5S6R1_9BACL</name>
<evidence type="ECO:0000313" key="2">
    <source>
        <dbReference type="Proteomes" id="UP001597399"/>
    </source>
</evidence>